<comment type="caution">
    <text evidence="11">The sequence shown here is derived from an EMBL/GenBank/DDBJ whole genome shotgun (WGS) entry which is preliminary data.</text>
</comment>
<dbReference type="Gene3D" id="1.20.81.30">
    <property type="entry name" value="Type II secretion system (T2SS), domain F"/>
    <property type="match status" value="2"/>
</dbReference>
<dbReference type="InterPro" id="IPR018076">
    <property type="entry name" value="T2SS_GspF_dom"/>
</dbReference>
<evidence type="ECO:0000256" key="3">
    <source>
        <dbReference type="ARBA" id="ARBA00022448"/>
    </source>
</evidence>
<dbReference type="Pfam" id="PF00482">
    <property type="entry name" value="T2SSF"/>
    <property type="match status" value="2"/>
</dbReference>
<organism evidence="11 12">
    <name type="scientific">Candidatus Vampirococcus lugosii</name>
    <dbReference type="NCBI Taxonomy" id="2789015"/>
    <lineage>
        <taxon>Bacteria</taxon>
        <taxon>Candidatus Absconditibacteriota</taxon>
        <taxon>Vampirococcus</taxon>
    </lineage>
</organism>
<keyword evidence="4" id="KW-1003">Cell membrane</keyword>
<keyword evidence="3 8" id="KW-0813">Transport</keyword>
<evidence type="ECO:0000256" key="8">
    <source>
        <dbReference type="RuleBase" id="RU003923"/>
    </source>
</evidence>
<keyword evidence="6 9" id="KW-1133">Transmembrane helix</keyword>
<dbReference type="Proteomes" id="UP000680365">
    <property type="component" value="Unassembled WGS sequence"/>
</dbReference>
<feature type="transmembrane region" description="Helical" evidence="9">
    <location>
        <begin position="171"/>
        <end position="189"/>
    </location>
</feature>
<dbReference type="RefSeq" id="WP_213348361.1">
    <property type="nucleotide sequence ID" value="NZ_JAEDAM010000008.1"/>
</dbReference>
<dbReference type="EMBL" id="JAEDAM010000008">
    <property type="protein sequence ID" value="MBS8121665.1"/>
    <property type="molecule type" value="Genomic_DNA"/>
</dbReference>
<name>A0ABS5QKA0_9BACT</name>
<evidence type="ECO:0000256" key="6">
    <source>
        <dbReference type="ARBA" id="ARBA00022989"/>
    </source>
</evidence>
<keyword evidence="7 9" id="KW-0472">Membrane</keyword>
<reference evidence="11 12" key="1">
    <citation type="journal article" date="2021" name="Nat. Commun.">
        <title>Reductive evolution and unique predatory mode in the CPR bacterium Vampirococcus lugosii.</title>
        <authorList>
            <person name="Moreira D."/>
            <person name="Zivanovic Y."/>
            <person name="Lopez-Archilla A.I."/>
            <person name="Iniesto M."/>
            <person name="Lopez-Garcia P."/>
        </authorList>
    </citation>
    <scope>NUCLEOTIDE SEQUENCE [LARGE SCALE GENOMIC DNA]</scope>
    <source>
        <strain evidence="11">Chiprana</strain>
    </source>
</reference>
<evidence type="ECO:0000256" key="5">
    <source>
        <dbReference type="ARBA" id="ARBA00022692"/>
    </source>
</evidence>
<evidence type="ECO:0000313" key="12">
    <source>
        <dbReference type="Proteomes" id="UP000680365"/>
    </source>
</evidence>
<keyword evidence="12" id="KW-1185">Reference proteome</keyword>
<dbReference type="PANTHER" id="PTHR30012:SF4">
    <property type="entry name" value="MSHA BIOGENESIS PROTEIN MSHG"/>
    <property type="match status" value="1"/>
</dbReference>
<dbReference type="PANTHER" id="PTHR30012">
    <property type="entry name" value="GENERAL SECRETION PATHWAY PROTEIN"/>
    <property type="match status" value="1"/>
</dbReference>
<feature type="transmembrane region" description="Helical" evidence="9">
    <location>
        <begin position="324"/>
        <end position="345"/>
    </location>
</feature>
<evidence type="ECO:0000256" key="1">
    <source>
        <dbReference type="ARBA" id="ARBA00004651"/>
    </source>
</evidence>
<proteinExistence type="inferred from homology"/>
<feature type="transmembrane region" description="Helical" evidence="9">
    <location>
        <begin position="118"/>
        <end position="140"/>
    </location>
</feature>
<dbReference type="PROSITE" id="PS00874">
    <property type="entry name" value="T2SP_F"/>
    <property type="match status" value="1"/>
</dbReference>
<gene>
    <name evidence="11" type="ORF">VAMP_12n70</name>
</gene>
<accession>A0ABS5QKA0</accession>
<keyword evidence="5 8" id="KW-0812">Transmembrane</keyword>
<evidence type="ECO:0000256" key="2">
    <source>
        <dbReference type="ARBA" id="ARBA00005745"/>
    </source>
</evidence>
<feature type="domain" description="Type II secretion system protein GspF" evidence="10">
    <location>
        <begin position="18"/>
        <end position="141"/>
    </location>
</feature>
<comment type="subcellular location">
    <subcellularLocation>
        <location evidence="1 8">Cell membrane</location>
        <topology evidence="1 8">Multi-pass membrane protein</topology>
    </subcellularLocation>
</comment>
<protein>
    <submittedName>
        <fullName evidence="11">Type II secretion system protein</fullName>
    </submittedName>
</protein>
<dbReference type="InterPro" id="IPR003004">
    <property type="entry name" value="GspF/PilC"/>
</dbReference>
<dbReference type="InterPro" id="IPR001992">
    <property type="entry name" value="T2SS_GspF/T4SS_PilC_CS"/>
</dbReference>
<evidence type="ECO:0000256" key="7">
    <source>
        <dbReference type="ARBA" id="ARBA00023136"/>
    </source>
</evidence>
<comment type="similarity">
    <text evidence="2 8">Belongs to the GSP F family.</text>
</comment>
<feature type="domain" description="Type II secretion system protein GspF" evidence="10">
    <location>
        <begin position="221"/>
        <end position="343"/>
    </location>
</feature>
<dbReference type="PRINTS" id="PR00812">
    <property type="entry name" value="BCTERIALGSPF"/>
</dbReference>
<evidence type="ECO:0000313" key="11">
    <source>
        <dbReference type="EMBL" id="MBS8121665.1"/>
    </source>
</evidence>
<dbReference type="InterPro" id="IPR042094">
    <property type="entry name" value="T2SS_GspF_sf"/>
</dbReference>
<evidence type="ECO:0000256" key="9">
    <source>
        <dbReference type="SAM" id="Phobius"/>
    </source>
</evidence>
<evidence type="ECO:0000256" key="4">
    <source>
        <dbReference type="ARBA" id="ARBA00022475"/>
    </source>
</evidence>
<sequence length="352" mass="39240">MDISFSNRTPGLDKKVAFFRLLAVTQKAGLGIRDSLGSILSGELDPGMKKIIAYLIAETNKGNSLADAMGQLSYFFNTAEIALVKSSESMGNLPEVLQNLADELESFQKTMSKIKGAMIYPTFVILIAIGAIVILLIKVIPTMVEMFPDKESLPRITTFTLDLSDFLQKSWHLLLIGFFGIIFSYVYSYKYIPGFKKFMDKLFLTLPHLGNLTKKFNLYRFTKMMGDFYNAGVSPTESLSQMGEIFGNYYYKQKLNNIRKDLQIGLGFVDSMEGSWLFDPILIQIIGIGEETGNIGELLLKMSLFYKDELDVSIEGMMKLIEPALMAIIAVIVGFIVAAVFLPMAELMGTIG</sequence>
<evidence type="ECO:0000259" key="10">
    <source>
        <dbReference type="Pfam" id="PF00482"/>
    </source>
</evidence>